<gene>
    <name evidence="1" type="ORF">Cob_v010851</name>
</gene>
<dbReference type="AlphaFoldDB" id="A0A484FF72"/>
<protein>
    <submittedName>
        <fullName evidence="1">Uncharacterized protein</fullName>
    </submittedName>
</protein>
<proteinExistence type="predicted"/>
<reference evidence="2" key="2">
    <citation type="journal article" date="2019" name="Mol. Plant Microbe Interact.">
        <title>Genome sequence resources for four phytopathogenic fungi from the Colletotrichum orbiculare species complex.</title>
        <authorList>
            <person name="Gan P."/>
            <person name="Tsushima A."/>
            <person name="Narusaka M."/>
            <person name="Narusaka Y."/>
            <person name="Takano Y."/>
            <person name="Kubo Y."/>
            <person name="Shirasu K."/>
        </authorList>
    </citation>
    <scope>GENOME REANNOTATION</scope>
    <source>
        <strain evidence="2">104-T / ATCC 96160 / CBS 514.97 / LARS 414 / MAFF 240422</strain>
    </source>
</reference>
<reference evidence="2" key="1">
    <citation type="journal article" date="2013" name="New Phytol.">
        <title>Comparative genomic and transcriptomic analyses reveal the hemibiotrophic stage shift of Colletotrichum fungi.</title>
        <authorList>
            <person name="Gan P."/>
            <person name="Ikeda K."/>
            <person name="Irieda H."/>
            <person name="Narusaka M."/>
            <person name="O'Connell R.J."/>
            <person name="Narusaka Y."/>
            <person name="Takano Y."/>
            <person name="Kubo Y."/>
            <person name="Shirasu K."/>
        </authorList>
    </citation>
    <scope>NUCLEOTIDE SEQUENCE [LARGE SCALE GENOMIC DNA]</scope>
    <source>
        <strain evidence="2">104-T / ATCC 96160 / CBS 514.97 / LARS 414 / MAFF 240422</strain>
    </source>
</reference>
<accession>A0A484FF72</accession>
<name>A0A484FF72_COLOR</name>
<evidence type="ECO:0000313" key="1">
    <source>
        <dbReference type="EMBL" id="TDZ16195.1"/>
    </source>
</evidence>
<dbReference type="EMBL" id="AMCV02000036">
    <property type="protein sequence ID" value="TDZ16195.1"/>
    <property type="molecule type" value="Genomic_DNA"/>
</dbReference>
<organism evidence="1 2">
    <name type="scientific">Colletotrichum orbiculare (strain 104-T / ATCC 96160 / CBS 514.97 / LARS 414 / MAFF 240422)</name>
    <name type="common">Cucumber anthracnose fungus</name>
    <name type="synonym">Colletotrichum lagenarium</name>
    <dbReference type="NCBI Taxonomy" id="1213857"/>
    <lineage>
        <taxon>Eukaryota</taxon>
        <taxon>Fungi</taxon>
        <taxon>Dikarya</taxon>
        <taxon>Ascomycota</taxon>
        <taxon>Pezizomycotina</taxon>
        <taxon>Sordariomycetes</taxon>
        <taxon>Hypocreomycetidae</taxon>
        <taxon>Glomerellales</taxon>
        <taxon>Glomerellaceae</taxon>
        <taxon>Colletotrichum</taxon>
        <taxon>Colletotrichum orbiculare species complex</taxon>
    </lineage>
</organism>
<comment type="caution">
    <text evidence="1">The sequence shown here is derived from an EMBL/GenBank/DDBJ whole genome shotgun (WGS) entry which is preliminary data.</text>
</comment>
<evidence type="ECO:0000313" key="2">
    <source>
        <dbReference type="Proteomes" id="UP000014480"/>
    </source>
</evidence>
<keyword evidence="2" id="KW-1185">Reference proteome</keyword>
<dbReference type="Proteomes" id="UP000014480">
    <property type="component" value="Unassembled WGS sequence"/>
</dbReference>
<sequence>MSYTALVIPIPFIHFLPRPGHSPLKMTLRLHKVPSAQLSHHVLPCSPTGKFNSVFLHLAAILEQTTSYST</sequence>